<dbReference type="Pfam" id="PF00708">
    <property type="entry name" value="Acylphosphatase"/>
    <property type="match status" value="1"/>
</dbReference>
<evidence type="ECO:0000256" key="5">
    <source>
        <dbReference type="RuleBase" id="RU004168"/>
    </source>
</evidence>
<evidence type="ECO:0000256" key="3">
    <source>
        <dbReference type="ARBA" id="ARBA00047645"/>
    </source>
</evidence>
<dbReference type="PANTHER" id="PTHR47268:SF4">
    <property type="entry name" value="ACYLPHOSPHATASE"/>
    <property type="match status" value="1"/>
</dbReference>
<dbReference type="GO" id="GO:0003998">
    <property type="term" value="F:acylphosphatase activity"/>
    <property type="evidence" value="ECO:0007669"/>
    <property type="project" value="UniProtKB-EC"/>
</dbReference>
<evidence type="ECO:0000256" key="1">
    <source>
        <dbReference type="ARBA" id="ARBA00005614"/>
    </source>
</evidence>
<comment type="similarity">
    <text evidence="1 5">Belongs to the acylphosphatase family.</text>
</comment>
<dbReference type="AlphaFoldDB" id="A0A7V5RQ07"/>
<evidence type="ECO:0000259" key="6">
    <source>
        <dbReference type="PROSITE" id="PS51160"/>
    </source>
</evidence>
<dbReference type="Gene3D" id="3.30.70.100">
    <property type="match status" value="1"/>
</dbReference>
<protein>
    <recommendedName>
        <fullName evidence="2 4">acylphosphatase</fullName>
        <ecNumber evidence="2 4">3.6.1.7</ecNumber>
    </recommendedName>
</protein>
<feature type="active site" evidence="4">
    <location>
        <position position="22"/>
    </location>
</feature>
<dbReference type="Proteomes" id="UP000885771">
    <property type="component" value="Unassembled WGS sequence"/>
</dbReference>
<proteinExistence type="inferred from homology"/>
<dbReference type="EC" id="3.6.1.7" evidence="2 4"/>
<comment type="catalytic activity">
    <reaction evidence="3 4">
        <text>an acyl phosphate + H2O = a carboxylate + phosphate + H(+)</text>
        <dbReference type="Rhea" id="RHEA:14965"/>
        <dbReference type="ChEBI" id="CHEBI:15377"/>
        <dbReference type="ChEBI" id="CHEBI:15378"/>
        <dbReference type="ChEBI" id="CHEBI:29067"/>
        <dbReference type="ChEBI" id="CHEBI:43474"/>
        <dbReference type="ChEBI" id="CHEBI:59918"/>
        <dbReference type="EC" id="3.6.1.7"/>
    </reaction>
</comment>
<name>A0A7V5RQ07_CALAY</name>
<organism evidence="7">
    <name type="scientific">Caldithrix abyssi</name>
    <dbReference type="NCBI Taxonomy" id="187145"/>
    <lineage>
        <taxon>Bacteria</taxon>
        <taxon>Pseudomonadati</taxon>
        <taxon>Calditrichota</taxon>
        <taxon>Calditrichia</taxon>
        <taxon>Calditrichales</taxon>
        <taxon>Calditrichaceae</taxon>
        <taxon>Caldithrix</taxon>
    </lineage>
</organism>
<sequence length="94" mass="10746">MAAEEITRRFISHGRVQGVGYRWFVRENARQLGLKGQVRNLSDGTVETIARGRAVSLDILKKRLLAGPVHAHVSQVTQQDMEAEREFKHFEVVY</sequence>
<dbReference type="InterPro" id="IPR020456">
    <property type="entry name" value="Acylphosphatase"/>
</dbReference>
<dbReference type="SUPFAM" id="SSF54975">
    <property type="entry name" value="Acylphosphatase/BLUF domain-like"/>
    <property type="match status" value="1"/>
</dbReference>
<keyword evidence="4" id="KW-0378">Hydrolase</keyword>
<comment type="caution">
    <text evidence="7">The sequence shown here is derived from an EMBL/GenBank/DDBJ whole genome shotgun (WGS) entry which is preliminary data.</text>
</comment>
<dbReference type="InterPro" id="IPR001792">
    <property type="entry name" value="Acylphosphatase-like_dom"/>
</dbReference>
<feature type="active site" evidence="4">
    <location>
        <position position="40"/>
    </location>
</feature>
<dbReference type="InterPro" id="IPR036046">
    <property type="entry name" value="Acylphosphatase-like_dom_sf"/>
</dbReference>
<evidence type="ECO:0000313" key="7">
    <source>
        <dbReference type="EMBL" id="HHM02646.1"/>
    </source>
</evidence>
<dbReference type="PANTHER" id="PTHR47268">
    <property type="entry name" value="ACYLPHOSPHATASE"/>
    <property type="match status" value="1"/>
</dbReference>
<evidence type="ECO:0000256" key="4">
    <source>
        <dbReference type="PROSITE-ProRule" id="PRU00520"/>
    </source>
</evidence>
<evidence type="ECO:0000256" key="2">
    <source>
        <dbReference type="ARBA" id="ARBA00012150"/>
    </source>
</evidence>
<dbReference type="PROSITE" id="PS51160">
    <property type="entry name" value="ACYLPHOSPHATASE_3"/>
    <property type="match status" value="1"/>
</dbReference>
<gene>
    <name evidence="7" type="ORF">ENJ15_06495</name>
</gene>
<feature type="domain" description="Acylphosphatase-like" evidence="6">
    <location>
        <begin position="7"/>
        <end position="94"/>
    </location>
</feature>
<reference evidence="7" key="1">
    <citation type="journal article" date="2020" name="mSystems">
        <title>Genome- and Community-Level Interaction Insights into Carbon Utilization and Element Cycling Functions of Hydrothermarchaeota in Hydrothermal Sediment.</title>
        <authorList>
            <person name="Zhou Z."/>
            <person name="Liu Y."/>
            <person name="Xu W."/>
            <person name="Pan J."/>
            <person name="Luo Z.H."/>
            <person name="Li M."/>
        </authorList>
    </citation>
    <scope>NUCLEOTIDE SEQUENCE [LARGE SCALE GENOMIC DNA]</scope>
    <source>
        <strain evidence="7">HyVt-460</strain>
    </source>
</reference>
<dbReference type="EMBL" id="DRLI01000249">
    <property type="protein sequence ID" value="HHM02646.1"/>
    <property type="molecule type" value="Genomic_DNA"/>
</dbReference>
<accession>A0A7V5RQ07</accession>